<evidence type="ECO:0000313" key="3">
    <source>
        <dbReference type="Proteomes" id="UP000008394"/>
    </source>
</evidence>
<dbReference type="Proteomes" id="UP000008394">
    <property type="component" value="Chromosome"/>
</dbReference>
<protein>
    <submittedName>
        <fullName evidence="2">Hypothetical membrane associated protein</fullName>
    </submittedName>
</protein>
<keyword evidence="1" id="KW-1133">Transmembrane helix</keyword>
<evidence type="ECO:0000313" key="2">
    <source>
        <dbReference type="EMBL" id="AEK29633.1"/>
    </source>
</evidence>
<keyword evidence="1" id="KW-0472">Membrane</keyword>
<sequence length="557" mass="59234">MGEHLLDDLVVAHRRRVVGGPVLHLLDHLVVGVAGEDVEVRGLARCDAVVGELHGLRRALRHVTGGGEQVAHTAVALRIVEDAMAVVAVGGRHLAPVGRECHAVALYGDGLGVGFVTGVVIGGVFVCGLVAGGCLVLHHATQLAVLEQRVDGTPLAGVVGYGAVLHLLCEEPAVLGIVGQRLVGDRREPAQQRLVVLGQLLGDADDRLAAFACGRVELLGESTHFLRIDDEHVHIRTPHRVKRVLEVGGRGLGVVVHRVRVGVRGFVGGADVVEQVADDRFGGHIAALQVLCPCAVDERRVFGVFGVPGIRVASRGGGRLARFTGLRDVGGGDRLRHLEHGRRAEPQMRVHRAVMVMVPLALFVVVVILTVGDAHERRCLHDALATFVELRLLGPSVVAGAVEHHDVGACELREIRRCRFVVMGVCGRGIDDRGHVDAGAAELLGERTPLVHRRHDVDRGVAAVGGLPCGCGRGPVFSGVVSATRQSAGGESAHRKAGEECDRGTGDRPASWFVMRCGALVCRLFCHARLCSLSIVFYAIYWESFSITSVANENDSQ</sequence>
<gene>
    <name evidence="2" type="ORF">BALAC2494_01841</name>
</gene>
<reference evidence="2 3" key="1">
    <citation type="journal article" date="2011" name="J. Bacteriol.">
        <title>Genome Sequence of the Probiotic Strain Bifidobacterium animalis subsp. lactis CNCM I-2494.</title>
        <authorList>
            <person name="Chervaux C."/>
            <person name="Grimaldi C."/>
            <person name="Bolotin A."/>
            <person name="Quinquis B."/>
            <person name="Legrain-Raspaud S."/>
            <person name="van Hylckama Vlieg J.E."/>
            <person name="Denariaz G."/>
            <person name="Smokvina T."/>
        </authorList>
    </citation>
    <scope>NUCLEOTIDE SEQUENCE [LARGE SCALE GENOMIC DNA]</scope>
    <source>
        <strain evidence="2 3">CNCM I-2494</strain>
    </source>
</reference>
<proteinExistence type="predicted"/>
<dbReference type="EMBL" id="CP002915">
    <property type="protein sequence ID" value="AEK29633.1"/>
    <property type="molecule type" value="Genomic_DNA"/>
</dbReference>
<evidence type="ECO:0000256" key="1">
    <source>
        <dbReference type="SAM" id="Phobius"/>
    </source>
</evidence>
<organism evidence="2 3">
    <name type="scientific">Bifidobacterium animalis subsp. lactis CNCM I-2494</name>
    <dbReference type="NCBI Taxonomy" id="1042403"/>
    <lineage>
        <taxon>Bacteria</taxon>
        <taxon>Bacillati</taxon>
        <taxon>Actinomycetota</taxon>
        <taxon>Actinomycetes</taxon>
        <taxon>Bifidobacteriales</taxon>
        <taxon>Bifidobacteriaceae</taxon>
        <taxon>Bifidobacterium</taxon>
    </lineage>
</organism>
<dbReference type="AlphaFoldDB" id="A0A806FHQ8"/>
<keyword evidence="1" id="KW-0812">Transmembrane</keyword>
<name>A0A806FHQ8_BIFAN</name>
<accession>A0A806FHQ8</accession>
<feature type="transmembrane region" description="Helical" evidence="1">
    <location>
        <begin position="353"/>
        <end position="372"/>
    </location>
</feature>
<dbReference type="KEGG" id="bnm:BALAC2494_01841"/>
<feature type="transmembrane region" description="Helical" evidence="1">
    <location>
        <begin position="115"/>
        <end position="137"/>
    </location>
</feature>